<dbReference type="AlphaFoldDB" id="A0A1E3Q086"/>
<keyword evidence="1" id="KW-0812">Transmembrane</keyword>
<sequence length="98" mass="11262">MATPADYLYYKWINFLRLDMIFSLSYPSSLLILLLNPKVEPERRSCRRTTARNIPTLEDVEIGTHLSEKEWIGNLGRGQDVLLAVFAINDAISERLHA</sequence>
<dbReference type="EMBL" id="KV454298">
    <property type="protein sequence ID" value="ODQ71103.1"/>
    <property type="molecule type" value="Genomic_DNA"/>
</dbReference>
<proteinExistence type="predicted"/>
<name>A0A1E3Q086_LIPST</name>
<protein>
    <submittedName>
        <fullName evidence="2">Uncharacterized protein</fullName>
    </submittedName>
</protein>
<dbReference type="Proteomes" id="UP000094385">
    <property type="component" value="Unassembled WGS sequence"/>
</dbReference>
<feature type="transmembrane region" description="Helical" evidence="1">
    <location>
        <begin position="12"/>
        <end position="35"/>
    </location>
</feature>
<evidence type="ECO:0000256" key="1">
    <source>
        <dbReference type="SAM" id="Phobius"/>
    </source>
</evidence>
<accession>A0A1E3Q086</accession>
<evidence type="ECO:0000313" key="2">
    <source>
        <dbReference type="EMBL" id="ODQ71103.1"/>
    </source>
</evidence>
<gene>
    <name evidence="2" type="ORF">LIPSTDRAFT_5123</name>
</gene>
<organism evidence="2 3">
    <name type="scientific">Lipomyces starkeyi NRRL Y-11557</name>
    <dbReference type="NCBI Taxonomy" id="675824"/>
    <lineage>
        <taxon>Eukaryota</taxon>
        <taxon>Fungi</taxon>
        <taxon>Dikarya</taxon>
        <taxon>Ascomycota</taxon>
        <taxon>Saccharomycotina</taxon>
        <taxon>Lipomycetes</taxon>
        <taxon>Lipomycetales</taxon>
        <taxon>Lipomycetaceae</taxon>
        <taxon>Lipomyces</taxon>
    </lineage>
</organism>
<keyword evidence="3" id="KW-1185">Reference proteome</keyword>
<keyword evidence="1" id="KW-0472">Membrane</keyword>
<keyword evidence="1" id="KW-1133">Transmembrane helix</keyword>
<evidence type="ECO:0000313" key="3">
    <source>
        <dbReference type="Proteomes" id="UP000094385"/>
    </source>
</evidence>
<reference evidence="2 3" key="1">
    <citation type="journal article" date="2016" name="Proc. Natl. Acad. Sci. U.S.A.">
        <title>Comparative genomics of biotechnologically important yeasts.</title>
        <authorList>
            <person name="Riley R."/>
            <person name="Haridas S."/>
            <person name="Wolfe K.H."/>
            <person name="Lopes M.R."/>
            <person name="Hittinger C.T."/>
            <person name="Goeker M."/>
            <person name="Salamov A.A."/>
            <person name="Wisecaver J.H."/>
            <person name="Long T.M."/>
            <person name="Calvey C.H."/>
            <person name="Aerts A.L."/>
            <person name="Barry K.W."/>
            <person name="Choi C."/>
            <person name="Clum A."/>
            <person name="Coughlan A.Y."/>
            <person name="Deshpande S."/>
            <person name="Douglass A.P."/>
            <person name="Hanson S.J."/>
            <person name="Klenk H.-P."/>
            <person name="LaButti K.M."/>
            <person name="Lapidus A."/>
            <person name="Lindquist E.A."/>
            <person name="Lipzen A.M."/>
            <person name="Meier-Kolthoff J.P."/>
            <person name="Ohm R.A."/>
            <person name="Otillar R.P."/>
            <person name="Pangilinan J.L."/>
            <person name="Peng Y."/>
            <person name="Rokas A."/>
            <person name="Rosa C.A."/>
            <person name="Scheuner C."/>
            <person name="Sibirny A.A."/>
            <person name="Slot J.C."/>
            <person name="Stielow J.B."/>
            <person name="Sun H."/>
            <person name="Kurtzman C.P."/>
            <person name="Blackwell M."/>
            <person name="Grigoriev I.V."/>
            <person name="Jeffries T.W."/>
        </authorList>
    </citation>
    <scope>NUCLEOTIDE SEQUENCE [LARGE SCALE GENOMIC DNA]</scope>
    <source>
        <strain evidence="2 3">NRRL Y-11557</strain>
    </source>
</reference>